<dbReference type="PANTHER" id="PTHR10334">
    <property type="entry name" value="CYSTEINE-RICH SECRETORY PROTEIN-RELATED"/>
    <property type="match status" value="1"/>
</dbReference>
<dbReference type="Pfam" id="PF00188">
    <property type="entry name" value="CAP"/>
    <property type="match status" value="1"/>
</dbReference>
<dbReference type="Gene3D" id="3.40.33.10">
    <property type="entry name" value="CAP"/>
    <property type="match status" value="1"/>
</dbReference>
<evidence type="ECO:0000259" key="2">
    <source>
        <dbReference type="SMART" id="SM00198"/>
    </source>
</evidence>
<dbReference type="OrthoDB" id="337038at2759"/>
<dbReference type="SMART" id="SM00198">
    <property type="entry name" value="SCP"/>
    <property type="match status" value="1"/>
</dbReference>
<proteinExistence type="predicted"/>
<dbReference type="Proteomes" id="UP000799302">
    <property type="component" value="Unassembled WGS sequence"/>
</dbReference>
<sequence>MKYLNSFVIVLSCLAHHILAGVPDINDQSFQDLNLSQNNNIRTQAQAQPVNWNGQLALVAKQVADKCVFKHSGSGYGENLFMISNSESDPDYGSLTSSAYNAWISEMSNYDFNNPEGSSLQQTGHFTQLVWKATTDIGCAWARCAGTGGLAYNHMFVCEYSPAGNVAGEYSQNVGPMLKSRS</sequence>
<organism evidence="3 4">
    <name type="scientific">Microthyrium microscopicum</name>
    <dbReference type="NCBI Taxonomy" id="703497"/>
    <lineage>
        <taxon>Eukaryota</taxon>
        <taxon>Fungi</taxon>
        <taxon>Dikarya</taxon>
        <taxon>Ascomycota</taxon>
        <taxon>Pezizomycotina</taxon>
        <taxon>Dothideomycetes</taxon>
        <taxon>Dothideomycetes incertae sedis</taxon>
        <taxon>Microthyriales</taxon>
        <taxon>Microthyriaceae</taxon>
        <taxon>Microthyrium</taxon>
    </lineage>
</organism>
<protein>
    <submittedName>
        <fullName evidence="3">PR-1-like protein</fullName>
    </submittedName>
</protein>
<keyword evidence="1" id="KW-0732">Signal</keyword>
<evidence type="ECO:0000313" key="4">
    <source>
        <dbReference type="Proteomes" id="UP000799302"/>
    </source>
</evidence>
<gene>
    <name evidence="3" type="ORF">BT63DRAFT_405594</name>
</gene>
<feature type="domain" description="SCP" evidence="2">
    <location>
        <begin position="29"/>
        <end position="168"/>
    </location>
</feature>
<dbReference type="EMBL" id="MU004240">
    <property type="protein sequence ID" value="KAF2665575.1"/>
    <property type="molecule type" value="Genomic_DNA"/>
</dbReference>
<dbReference type="InterPro" id="IPR035940">
    <property type="entry name" value="CAP_sf"/>
</dbReference>
<reference evidence="3" key="1">
    <citation type="journal article" date="2020" name="Stud. Mycol.">
        <title>101 Dothideomycetes genomes: a test case for predicting lifestyles and emergence of pathogens.</title>
        <authorList>
            <person name="Haridas S."/>
            <person name="Albert R."/>
            <person name="Binder M."/>
            <person name="Bloem J."/>
            <person name="Labutti K."/>
            <person name="Salamov A."/>
            <person name="Andreopoulos B."/>
            <person name="Baker S."/>
            <person name="Barry K."/>
            <person name="Bills G."/>
            <person name="Bluhm B."/>
            <person name="Cannon C."/>
            <person name="Castanera R."/>
            <person name="Culley D."/>
            <person name="Daum C."/>
            <person name="Ezra D."/>
            <person name="Gonzalez J."/>
            <person name="Henrissat B."/>
            <person name="Kuo A."/>
            <person name="Liang C."/>
            <person name="Lipzen A."/>
            <person name="Lutzoni F."/>
            <person name="Magnuson J."/>
            <person name="Mondo S."/>
            <person name="Nolan M."/>
            <person name="Ohm R."/>
            <person name="Pangilinan J."/>
            <person name="Park H.-J."/>
            <person name="Ramirez L."/>
            <person name="Alfaro M."/>
            <person name="Sun H."/>
            <person name="Tritt A."/>
            <person name="Yoshinaga Y."/>
            <person name="Zwiers L.-H."/>
            <person name="Turgeon B."/>
            <person name="Goodwin S."/>
            <person name="Spatafora J."/>
            <person name="Crous P."/>
            <person name="Grigoriev I."/>
        </authorList>
    </citation>
    <scope>NUCLEOTIDE SEQUENCE</scope>
    <source>
        <strain evidence="3">CBS 115976</strain>
    </source>
</reference>
<evidence type="ECO:0000256" key="1">
    <source>
        <dbReference type="SAM" id="SignalP"/>
    </source>
</evidence>
<evidence type="ECO:0000313" key="3">
    <source>
        <dbReference type="EMBL" id="KAF2665575.1"/>
    </source>
</evidence>
<dbReference type="PRINTS" id="PR00838">
    <property type="entry name" value="V5ALLERGEN"/>
</dbReference>
<dbReference type="AlphaFoldDB" id="A0A6A6TZU2"/>
<dbReference type="PROSITE" id="PS01009">
    <property type="entry name" value="CRISP_1"/>
    <property type="match status" value="1"/>
</dbReference>
<dbReference type="InterPro" id="IPR002413">
    <property type="entry name" value="V5_allergen-like"/>
</dbReference>
<dbReference type="SUPFAM" id="SSF55797">
    <property type="entry name" value="PR-1-like"/>
    <property type="match status" value="1"/>
</dbReference>
<dbReference type="InterPro" id="IPR014044">
    <property type="entry name" value="CAP_dom"/>
</dbReference>
<dbReference type="GO" id="GO:0005576">
    <property type="term" value="C:extracellular region"/>
    <property type="evidence" value="ECO:0007669"/>
    <property type="project" value="InterPro"/>
</dbReference>
<feature type="signal peptide" evidence="1">
    <location>
        <begin position="1"/>
        <end position="20"/>
    </location>
</feature>
<accession>A0A6A6TZU2</accession>
<dbReference type="PRINTS" id="PR00837">
    <property type="entry name" value="V5TPXLIKE"/>
</dbReference>
<dbReference type="InterPro" id="IPR001283">
    <property type="entry name" value="CRISP-related"/>
</dbReference>
<feature type="chain" id="PRO_5025439256" evidence="1">
    <location>
        <begin position="21"/>
        <end position="182"/>
    </location>
</feature>
<keyword evidence="4" id="KW-1185">Reference proteome</keyword>
<dbReference type="InterPro" id="IPR018244">
    <property type="entry name" value="Allrgn_V5/Tpx1_CS"/>
</dbReference>
<name>A0A6A6TZU2_9PEZI</name>